<keyword evidence="2" id="KW-1185">Reference proteome</keyword>
<gene>
    <name evidence="1" type="ORF">T01_13841</name>
</gene>
<reference evidence="1 2" key="1">
    <citation type="submission" date="2015-01" db="EMBL/GenBank/DDBJ databases">
        <title>Evolution of Trichinella species and genotypes.</title>
        <authorList>
            <person name="Korhonen P.K."/>
            <person name="Edoardo P."/>
            <person name="Giuseppe L.R."/>
            <person name="Gasser R.B."/>
        </authorList>
    </citation>
    <scope>NUCLEOTIDE SEQUENCE [LARGE SCALE GENOMIC DNA]</scope>
    <source>
        <strain evidence="1">ISS3</strain>
    </source>
</reference>
<accession>A0A0V0YPN4</accession>
<feature type="non-terminal residue" evidence="1">
    <location>
        <position position="62"/>
    </location>
</feature>
<dbReference type="InParanoid" id="A0A0V0YPN4"/>
<name>A0A0V0YPN4_TRISP</name>
<dbReference type="EMBL" id="JYDH01006581">
    <property type="protein sequence ID" value="KRY02118.1"/>
    <property type="molecule type" value="Genomic_DNA"/>
</dbReference>
<comment type="caution">
    <text evidence="1">The sequence shown here is derived from an EMBL/GenBank/DDBJ whole genome shotgun (WGS) entry which is preliminary data.</text>
</comment>
<evidence type="ECO:0000313" key="2">
    <source>
        <dbReference type="Proteomes" id="UP000054776"/>
    </source>
</evidence>
<dbReference type="AlphaFoldDB" id="A0A0V0YPN4"/>
<sequence>MFGSSTFCNTASFSRNSWYILRMAPNCDWQRFNSSVRVLLVRVQPAQRWHAQTTALSGGPNE</sequence>
<organism evidence="1 2">
    <name type="scientific">Trichinella spiralis</name>
    <name type="common">Trichina worm</name>
    <dbReference type="NCBI Taxonomy" id="6334"/>
    <lineage>
        <taxon>Eukaryota</taxon>
        <taxon>Metazoa</taxon>
        <taxon>Ecdysozoa</taxon>
        <taxon>Nematoda</taxon>
        <taxon>Enoplea</taxon>
        <taxon>Dorylaimia</taxon>
        <taxon>Trichinellida</taxon>
        <taxon>Trichinellidae</taxon>
        <taxon>Trichinella</taxon>
    </lineage>
</organism>
<evidence type="ECO:0000313" key="1">
    <source>
        <dbReference type="EMBL" id="KRY02118.1"/>
    </source>
</evidence>
<protein>
    <submittedName>
        <fullName evidence="1">Uncharacterized protein</fullName>
    </submittedName>
</protein>
<proteinExistence type="predicted"/>
<dbReference type="Proteomes" id="UP000054776">
    <property type="component" value="Unassembled WGS sequence"/>
</dbReference>